<dbReference type="SMART" id="SM00267">
    <property type="entry name" value="GGDEF"/>
    <property type="match status" value="1"/>
</dbReference>
<dbReference type="SMART" id="SM00052">
    <property type="entry name" value="EAL"/>
    <property type="match status" value="1"/>
</dbReference>
<keyword evidence="1" id="KW-0812">Transmembrane</keyword>
<dbReference type="SUPFAM" id="SSF55785">
    <property type="entry name" value="PYP-like sensor domain (PAS domain)"/>
    <property type="match status" value="1"/>
</dbReference>
<dbReference type="InterPro" id="IPR029787">
    <property type="entry name" value="Nucleotide_cyclase"/>
</dbReference>
<accession>A0AAW9TBP8</accession>
<dbReference type="Proteomes" id="UP000429484">
    <property type="component" value="Unassembled WGS sequence"/>
</dbReference>
<dbReference type="InterPro" id="IPR035919">
    <property type="entry name" value="EAL_sf"/>
</dbReference>
<dbReference type="Pfam" id="PF00990">
    <property type="entry name" value="GGDEF"/>
    <property type="match status" value="1"/>
</dbReference>
<dbReference type="InterPro" id="IPR052155">
    <property type="entry name" value="Biofilm_reg_signaling"/>
</dbReference>
<dbReference type="SUPFAM" id="SSF55073">
    <property type="entry name" value="Nucleotide cyclase"/>
    <property type="match status" value="1"/>
</dbReference>
<dbReference type="PROSITE" id="PS50883">
    <property type="entry name" value="EAL"/>
    <property type="match status" value="1"/>
</dbReference>
<sequence length="773" mass="84901">MTRNERGALPADIYLSFVSSLYQNRGTLVIGMLSHVVTFLLVFLKTSDTLYLGCTVAIVVLWIVRNLDMMRFDQLDLSGADYAAIRMWENRYIVGGVAVTLTCGIACGYAIAVTRDVFSQVACVSVTLASMISLVGRNYGSERAVLLLSSSACLPMMIGALSLGDPFMAVLAVLIVPFILTTWMMANNVRGYLFEKILAARDENVLAALETKTIAGQFDAALNNMTHGLFMLDDRHRIVVANERACELLHLGDKAQLKGWLLGDVLERGSDALALDPERSDSIARQLDLLIEGKRSRALVTISEELLLEFSANRRENGEIVLIFEDVTARVQAERQVLQMVRFDTLTGLPSRDYFAELTHNAVAAGTAHDRDIGLLLVDIAEFKHVNDTRGHVAGDKLLQAIADRLKGLAGSEAIAARLMGDEFVVFFHNRVGRSGLEERIRAVHAKLHGTYMADGFTFNMAMNAGFVIVRKSEFRLEELQIKADLALSEAKARNNGGCTAFEAEMEGRYLDRQKLKSDLREAIGRGDLSLAYQPMFTPDGSRVVSCEALARWTHPERGPVPPDIFIQLAEEMGLVTDITRFVVRHACRDCLTWPAEVAVSVNLSVLDLHGDEIVAIVAEALAESGLNPARLHLEVTESCLMDEPVKVQAVLRELRERGMAIAIDDFGTGYSSLSYLDALPVSIIKVDRSFVRDIHVNSRRFKLLLGTVNLARALELKAVVEGVETAEQLQLINEHNCADLIQGFVFAAPMPASAVAVLCGHGMPEPVAERTA</sequence>
<evidence type="ECO:0000313" key="5">
    <source>
        <dbReference type="Proteomes" id="UP000429484"/>
    </source>
</evidence>
<dbReference type="CDD" id="cd00130">
    <property type="entry name" value="PAS"/>
    <property type="match status" value="1"/>
</dbReference>
<protein>
    <submittedName>
        <fullName evidence="4">EAL domain-containing protein</fullName>
    </submittedName>
</protein>
<dbReference type="Gene3D" id="3.30.70.270">
    <property type="match status" value="1"/>
</dbReference>
<organism evidence="4 5">
    <name type="scientific">Rhizobium meliloti</name>
    <name type="common">Ensifer meliloti</name>
    <name type="synonym">Sinorhizobium meliloti</name>
    <dbReference type="NCBI Taxonomy" id="382"/>
    <lineage>
        <taxon>Bacteria</taxon>
        <taxon>Pseudomonadati</taxon>
        <taxon>Pseudomonadota</taxon>
        <taxon>Alphaproteobacteria</taxon>
        <taxon>Hyphomicrobiales</taxon>
        <taxon>Rhizobiaceae</taxon>
        <taxon>Sinorhizobium/Ensifer group</taxon>
        <taxon>Sinorhizobium</taxon>
    </lineage>
</organism>
<dbReference type="InterPro" id="IPR035965">
    <property type="entry name" value="PAS-like_dom_sf"/>
</dbReference>
<dbReference type="PROSITE" id="PS50887">
    <property type="entry name" value="GGDEF"/>
    <property type="match status" value="1"/>
</dbReference>
<dbReference type="InterPro" id="IPR001633">
    <property type="entry name" value="EAL_dom"/>
</dbReference>
<evidence type="ECO:0000259" key="2">
    <source>
        <dbReference type="PROSITE" id="PS50883"/>
    </source>
</evidence>
<keyword evidence="1" id="KW-1133">Transmembrane helix</keyword>
<dbReference type="InterPro" id="IPR000014">
    <property type="entry name" value="PAS"/>
</dbReference>
<proteinExistence type="predicted"/>
<evidence type="ECO:0000259" key="3">
    <source>
        <dbReference type="PROSITE" id="PS50887"/>
    </source>
</evidence>
<dbReference type="KEGG" id="smer:DU99_15805"/>
<dbReference type="Gene3D" id="3.30.450.20">
    <property type="entry name" value="PAS domain"/>
    <property type="match status" value="1"/>
</dbReference>
<reference evidence="4 5" key="1">
    <citation type="journal article" date="2013" name="Genome Biol.">
        <title>Comparative genomics of the core and accessory genomes of 48 Sinorhizobium strains comprising five genospecies.</title>
        <authorList>
            <person name="Sugawara M."/>
            <person name="Epstein B."/>
            <person name="Badgley B.D."/>
            <person name="Unno T."/>
            <person name="Xu L."/>
            <person name="Reese J."/>
            <person name="Gyaneshwar P."/>
            <person name="Denny R."/>
            <person name="Mudge J."/>
            <person name="Bharti A.K."/>
            <person name="Farmer A.D."/>
            <person name="May G.D."/>
            <person name="Woodward J.E."/>
            <person name="Medigue C."/>
            <person name="Vallenet D."/>
            <person name="Lajus A."/>
            <person name="Rouy Z."/>
            <person name="Martinez-Vaz B."/>
            <person name="Tiffin P."/>
            <person name="Young N.D."/>
            <person name="Sadowsky M.J."/>
        </authorList>
    </citation>
    <scope>NUCLEOTIDE SEQUENCE [LARGE SCALE GENOMIC DNA]</scope>
    <source>
        <strain evidence="4 5">N6B1</strain>
    </source>
</reference>
<feature type="transmembrane region" description="Helical" evidence="1">
    <location>
        <begin position="167"/>
        <end position="186"/>
    </location>
</feature>
<dbReference type="EMBL" id="WISR01000017">
    <property type="protein sequence ID" value="MQW31493.1"/>
    <property type="molecule type" value="Genomic_DNA"/>
</dbReference>
<dbReference type="AlphaFoldDB" id="A0AAW9TBP8"/>
<feature type="transmembrane region" description="Helical" evidence="1">
    <location>
        <begin position="26"/>
        <end position="44"/>
    </location>
</feature>
<comment type="caution">
    <text evidence="4">The sequence shown here is derived from an EMBL/GenBank/DDBJ whole genome shotgun (WGS) entry which is preliminary data.</text>
</comment>
<feature type="domain" description="EAL" evidence="2">
    <location>
        <begin position="513"/>
        <end position="764"/>
    </location>
</feature>
<name>A0AAW9TBP8_RHIML</name>
<dbReference type="PANTHER" id="PTHR44757">
    <property type="entry name" value="DIGUANYLATE CYCLASE DGCP"/>
    <property type="match status" value="1"/>
</dbReference>
<evidence type="ECO:0000313" key="4">
    <source>
        <dbReference type="EMBL" id="MQW31493.1"/>
    </source>
</evidence>
<gene>
    <name evidence="4" type="ORF">GHK53_01115</name>
</gene>
<dbReference type="RefSeq" id="WP_010970250.1">
    <property type="nucleotide sequence ID" value="NZ_BJNJ01000067.1"/>
</dbReference>
<feature type="transmembrane region" description="Helical" evidence="1">
    <location>
        <begin position="50"/>
        <end position="67"/>
    </location>
</feature>
<dbReference type="InterPro" id="IPR000160">
    <property type="entry name" value="GGDEF_dom"/>
</dbReference>
<feature type="transmembrane region" description="Helical" evidence="1">
    <location>
        <begin position="117"/>
        <end position="136"/>
    </location>
</feature>
<dbReference type="SMART" id="SM00091">
    <property type="entry name" value="PAS"/>
    <property type="match status" value="1"/>
</dbReference>
<feature type="transmembrane region" description="Helical" evidence="1">
    <location>
        <begin position="92"/>
        <end position="111"/>
    </location>
</feature>
<dbReference type="InterPro" id="IPR043128">
    <property type="entry name" value="Rev_trsase/Diguanyl_cyclase"/>
</dbReference>
<feature type="domain" description="GGDEF" evidence="3">
    <location>
        <begin position="371"/>
        <end position="504"/>
    </location>
</feature>
<dbReference type="Pfam" id="PF00563">
    <property type="entry name" value="EAL"/>
    <property type="match status" value="1"/>
</dbReference>
<dbReference type="SUPFAM" id="SSF141868">
    <property type="entry name" value="EAL domain-like"/>
    <property type="match status" value="1"/>
</dbReference>
<keyword evidence="1" id="KW-0472">Membrane</keyword>
<evidence type="ECO:0000256" key="1">
    <source>
        <dbReference type="SAM" id="Phobius"/>
    </source>
</evidence>
<dbReference type="Gene3D" id="3.20.20.450">
    <property type="entry name" value="EAL domain"/>
    <property type="match status" value="1"/>
</dbReference>
<dbReference type="PANTHER" id="PTHR44757:SF2">
    <property type="entry name" value="BIOFILM ARCHITECTURE MAINTENANCE PROTEIN MBAA"/>
    <property type="match status" value="1"/>
</dbReference>
<dbReference type="NCBIfam" id="TIGR00254">
    <property type="entry name" value="GGDEF"/>
    <property type="match status" value="1"/>
</dbReference>
<dbReference type="Pfam" id="PF12860">
    <property type="entry name" value="PAS_7"/>
    <property type="match status" value="1"/>
</dbReference>
<dbReference type="CDD" id="cd01949">
    <property type="entry name" value="GGDEF"/>
    <property type="match status" value="1"/>
</dbReference>
<dbReference type="CDD" id="cd01948">
    <property type="entry name" value="EAL"/>
    <property type="match status" value="1"/>
</dbReference>